<protein>
    <submittedName>
        <fullName evidence="1">Uncharacterized protein</fullName>
    </submittedName>
</protein>
<name>A0A495JJY3_9ACTN</name>
<dbReference type="Proteomes" id="UP000277671">
    <property type="component" value="Unassembled WGS sequence"/>
</dbReference>
<dbReference type="RefSeq" id="WP_121156930.1">
    <property type="nucleotide sequence ID" value="NZ_RBKT01000001.1"/>
</dbReference>
<gene>
    <name evidence="1" type="ORF">BDK92_2610</name>
</gene>
<dbReference type="AlphaFoldDB" id="A0A495JJY3"/>
<sequence>MLTVTVYHNQESRFMPYEDGQRLVAVTSHRLEAHDGRDPQMATEWAFHAFNADLDRLESARGTADGEAAFLAACVYRLLGCRSVSVGDVVEVQADREDSQWLSCSPFGWRHITEPSNLSGEPLTAAKVYQHIRSQQSTR</sequence>
<keyword evidence="2" id="KW-1185">Reference proteome</keyword>
<evidence type="ECO:0000313" key="2">
    <source>
        <dbReference type="Proteomes" id="UP000277671"/>
    </source>
</evidence>
<reference evidence="1 2" key="1">
    <citation type="submission" date="2018-10" db="EMBL/GenBank/DDBJ databases">
        <title>Sequencing the genomes of 1000 actinobacteria strains.</title>
        <authorList>
            <person name="Klenk H.-P."/>
        </authorList>
    </citation>
    <scope>NUCLEOTIDE SEQUENCE [LARGE SCALE GENOMIC DNA]</scope>
    <source>
        <strain evidence="1 2">DSM 45175</strain>
    </source>
</reference>
<comment type="caution">
    <text evidence="1">The sequence shown here is derived from an EMBL/GenBank/DDBJ whole genome shotgun (WGS) entry which is preliminary data.</text>
</comment>
<proteinExistence type="predicted"/>
<dbReference type="OrthoDB" id="3295593at2"/>
<accession>A0A495JJY3</accession>
<dbReference type="EMBL" id="RBKT01000001">
    <property type="protein sequence ID" value="RKR88299.1"/>
    <property type="molecule type" value="Genomic_DNA"/>
</dbReference>
<organism evidence="1 2">
    <name type="scientific">Micromonospora pisi</name>
    <dbReference type="NCBI Taxonomy" id="589240"/>
    <lineage>
        <taxon>Bacteria</taxon>
        <taxon>Bacillati</taxon>
        <taxon>Actinomycetota</taxon>
        <taxon>Actinomycetes</taxon>
        <taxon>Micromonosporales</taxon>
        <taxon>Micromonosporaceae</taxon>
        <taxon>Micromonospora</taxon>
    </lineage>
</organism>
<evidence type="ECO:0000313" key="1">
    <source>
        <dbReference type="EMBL" id="RKR88299.1"/>
    </source>
</evidence>